<evidence type="ECO:0000256" key="1">
    <source>
        <dbReference type="SAM" id="MobiDB-lite"/>
    </source>
</evidence>
<feature type="compositionally biased region" description="Low complexity" evidence="1">
    <location>
        <begin position="265"/>
        <end position="278"/>
    </location>
</feature>
<dbReference type="AlphaFoldDB" id="A0AAU9STV8"/>
<sequence length="312" mass="32911">MRQIQRLVSSAEPSESVSVSTESSDDTGAVVFTAPPGFKPPEPKCFVAKPGKLFDVLGAAIGLFFRFGIGVFVSGYSASFVSKDEVPADQYALRIGGITVKETSKLGPRPEKPIEIYEFEGCPFCRKLQQHKLRGSAVLMAQRVGVCRGSSSDQRADAWHPVAKEVREPEVRHDSDSSRAICSDAARIRPLRGRALAIPCRPLGRCSRAGHSEVGRSRAGHSSTGRSGVGRSVDHSVAGRSGAGHSEPPAREPAARSPFGSRALGSHSEAGHSGAGCSVAAQEPGTQEPAARSPLDSRSGMPAVREFGDAEP</sequence>
<protein>
    <recommendedName>
        <fullName evidence="4">GST N-terminal domain-containing protein</fullName>
    </recommendedName>
</protein>
<accession>A0AAU9STV8</accession>
<proteinExistence type="predicted"/>
<gene>
    <name evidence="2" type="ORF">TAV2_LOCUS21490</name>
</gene>
<feature type="region of interest" description="Disordered" evidence="1">
    <location>
        <begin position="208"/>
        <end position="312"/>
    </location>
</feature>
<evidence type="ECO:0000313" key="2">
    <source>
        <dbReference type="EMBL" id="CAH2070285.1"/>
    </source>
</evidence>
<dbReference type="Proteomes" id="UP000836841">
    <property type="component" value="Chromosome 6"/>
</dbReference>
<evidence type="ECO:0008006" key="4">
    <source>
        <dbReference type="Google" id="ProtNLM"/>
    </source>
</evidence>
<dbReference type="PANTHER" id="PTHR45288:SF1">
    <property type="entry name" value="THIOREDOXIN FAMILY PROTEIN"/>
    <property type="match status" value="1"/>
</dbReference>
<feature type="compositionally biased region" description="Low complexity" evidence="1">
    <location>
        <begin position="220"/>
        <end position="231"/>
    </location>
</feature>
<dbReference type="GO" id="GO:0009507">
    <property type="term" value="C:chloroplast"/>
    <property type="evidence" value="ECO:0007669"/>
    <property type="project" value="TreeGrafter"/>
</dbReference>
<organism evidence="2 3">
    <name type="scientific">Thlaspi arvense</name>
    <name type="common">Field penny-cress</name>
    <dbReference type="NCBI Taxonomy" id="13288"/>
    <lineage>
        <taxon>Eukaryota</taxon>
        <taxon>Viridiplantae</taxon>
        <taxon>Streptophyta</taxon>
        <taxon>Embryophyta</taxon>
        <taxon>Tracheophyta</taxon>
        <taxon>Spermatophyta</taxon>
        <taxon>Magnoliopsida</taxon>
        <taxon>eudicotyledons</taxon>
        <taxon>Gunneridae</taxon>
        <taxon>Pentapetalae</taxon>
        <taxon>rosids</taxon>
        <taxon>malvids</taxon>
        <taxon>Brassicales</taxon>
        <taxon>Brassicaceae</taxon>
        <taxon>Thlaspideae</taxon>
        <taxon>Thlaspi</taxon>
    </lineage>
</organism>
<reference evidence="2 3" key="1">
    <citation type="submission" date="2022-03" db="EMBL/GenBank/DDBJ databases">
        <authorList>
            <person name="Nunn A."/>
            <person name="Chopra R."/>
            <person name="Nunn A."/>
            <person name="Contreras Garrido A."/>
        </authorList>
    </citation>
    <scope>NUCLEOTIDE SEQUENCE [LARGE SCALE GENOMIC DNA]</scope>
</reference>
<dbReference type="PANTHER" id="PTHR45288">
    <property type="entry name" value="THIOREDOXIN FAMILY PROTEIN"/>
    <property type="match status" value="1"/>
</dbReference>
<evidence type="ECO:0000313" key="3">
    <source>
        <dbReference type="Proteomes" id="UP000836841"/>
    </source>
</evidence>
<dbReference type="EMBL" id="OU466862">
    <property type="protein sequence ID" value="CAH2070285.1"/>
    <property type="molecule type" value="Genomic_DNA"/>
</dbReference>
<feature type="region of interest" description="Disordered" evidence="1">
    <location>
        <begin position="1"/>
        <end position="23"/>
    </location>
</feature>
<feature type="compositionally biased region" description="Low complexity" evidence="1">
    <location>
        <begin position="8"/>
        <end position="22"/>
    </location>
</feature>
<keyword evidence="3" id="KW-1185">Reference proteome</keyword>
<name>A0AAU9STV8_THLAR</name>